<reference evidence="1" key="2">
    <citation type="submission" date="2017-12" db="EMBL/GenBank/DDBJ databases">
        <title>Coralsnake Venomics: Analyses of Venom Gland Transcriptomes and Proteomes of Six Brazilian Taxa.</title>
        <authorList>
            <person name="Aird S.D."/>
            <person name="Jorge da Silva N."/>
            <person name="Qiu L."/>
            <person name="Villar-Briones A."/>
            <person name="Aparecida-Saddi V."/>
            <person name="Campos-Telles M.P."/>
            <person name="Grau M."/>
            <person name="Mikheyev A.S."/>
        </authorList>
    </citation>
    <scope>NUCLEOTIDE SEQUENCE</scope>
    <source>
        <tissue evidence="1">Venom_gland</tissue>
    </source>
</reference>
<organism evidence="1">
    <name type="scientific">Micrurus carvalhoi</name>
    <dbReference type="NCBI Taxonomy" id="3147026"/>
    <lineage>
        <taxon>Eukaryota</taxon>
        <taxon>Metazoa</taxon>
        <taxon>Chordata</taxon>
        <taxon>Craniata</taxon>
        <taxon>Vertebrata</taxon>
        <taxon>Euteleostomi</taxon>
        <taxon>Lepidosauria</taxon>
        <taxon>Squamata</taxon>
        <taxon>Bifurcata</taxon>
        <taxon>Unidentata</taxon>
        <taxon>Episquamata</taxon>
        <taxon>Toxicofera</taxon>
        <taxon>Serpentes</taxon>
        <taxon>Colubroidea</taxon>
        <taxon>Elapidae</taxon>
        <taxon>Elapinae</taxon>
        <taxon>Micrurus</taxon>
    </lineage>
</organism>
<dbReference type="EMBL" id="IACI01066652">
    <property type="protein sequence ID" value="LAA26573.1"/>
    <property type="molecule type" value="Transcribed_RNA"/>
</dbReference>
<evidence type="ECO:0000313" key="1">
    <source>
        <dbReference type="EMBL" id="LAA26573.1"/>
    </source>
</evidence>
<dbReference type="AlphaFoldDB" id="A0A2H6N8C2"/>
<accession>A0A2H6N8C2</accession>
<sequence>MLGYDLKPKRCLLNIGRYLSLNFLMFSTCPKGSLCCSSDSPPESYWKEGKDREPHSGVKLKLTCFRNPVIIFSPDACAFYIWVAKKQCLLDDIGNTGKQMSLFTNYFWIFVER</sequence>
<name>A0A2H6N8C2_9SAUR</name>
<proteinExistence type="predicted"/>
<reference evidence="1" key="1">
    <citation type="submission" date="2017-07" db="EMBL/GenBank/DDBJ databases">
        <authorList>
            <person name="Mikheyev A."/>
            <person name="Grau M."/>
        </authorList>
    </citation>
    <scope>NUCLEOTIDE SEQUENCE</scope>
    <source>
        <tissue evidence="1">Venom_gland</tissue>
    </source>
</reference>
<protein>
    <submittedName>
        <fullName evidence="1">Uncharacterized protein</fullName>
    </submittedName>
</protein>